<dbReference type="RefSeq" id="YP_007005996.1">
    <property type="nucleotide sequence ID" value="NC_019516.2"/>
</dbReference>
<proteinExistence type="predicted"/>
<name>H6WG38_9CAUD</name>
<sequence length="72" mass="8361">MANKTYFTGTPVEEYENDIYAVQDSKKPCAICGKVTSYKSKLAADYICSHECSKVLWHDIFVKLHTDKRRKR</sequence>
<dbReference type="EMBL" id="JQ245707">
    <property type="protein sequence ID" value="AEZ65756.1"/>
    <property type="molecule type" value="Genomic_DNA"/>
</dbReference>
<evidence type="ECO:0000313" key="2">
    <source>
        <dbReference type="Proteomes" id="UP000007178"/>
    </source>
</evidence>
<protein>
    <submittedName>
        <fullName evidence="1">Uncharacterized protein</fullName>
    </submittedName>
</protein>
<dbReference type="Proteomes" id="UP000007178">
    <property type="component" value="Segment"/>
</dbReference>
<accession>H6WG38</accession>
<evidence type="ECO:0000313" key="1">
    <source>
        <dbReference type="EMBL" id="AEZ65756.1"/>
    </source>
</evidence>
<dbReference type="GeneID" id="14013946"/>
<reference evidence="1 2" key="1">
    <citation type="journal article" date="2012" name="Proc. Natl. Acad. Sci. U.S.A.">
        <title>A novel lineage of myoviruses infecting cyanobacteria is widespread in the oceans.</title>
        <authorList>
            <person name="Sabehi G."/>
            <person name="Shaulov L."/>
            <person name="Silver D.H."/>
            <person name="Yanai I."/>
            <person name="Harel A."/>
            <person name="Lindell D."/>
        </authorList>
    </citation>
    <scope>NUCLEOTIDE SEQUENCE [LARGE SCALE GENOMIC DNA]</scope>
</reference>
<keyword evidence="2" id="KW-1185">Reference proteome</keyword>
<dbReference type="KEGG" id="vg:14013946"/>
<organism evidence="1 2">
    <name type="scientific">Cyanophage S-TIM5</name>
    <dbReference type="NCBI Taxonomy" id="1137745"/>
    <lineage>
        <taxon>Viruses</taxon>
        <taxon>Duplodnaviria</taxon>
        <taxon>Heunggongvirae</taxon>
        <taxon>Uroviricota</taxon>
        <taxon>Caudoviricetes</taxon>
        <taxon>Aurunvirus</taxon>
        <taxon>Aurunvirus STIM5</taxon>
    </lineage>
</organism>